<dbReference type="OrthoDB" id="3205825at2759"/>
<evidence type="ECO:0000313" key="3">
    <source>
        <dbReference type="EMBL" id="OJD30654.1"/>
    </source>
</evidence>
<feature type="region of interest" description="Disordered" evidence="1">
    <location>
        <begin position="378"/>
        <end position="406"/>
    </location>
</feature>
<evidence type="ECO:0000256" key="2">
    <source>
        <dbReference type="SAM" id="Phobius"/>
    </source>
</evidence>
<feature type="transmembrane region" description="Helical" evidence="2">
    <location>
        <begin position="198"/>
        <end position="216"/>
    </location>
</feature>
<keyword evidence="4" id="KW-1185">Reference proteome</keyword>
<keyword evidence="2" id="KW-0812">Transmembrane</keyword>
<feature type="transmembrane region" description="Helical" evidence="2">
    <location>
        <begin position="55"/>
        <end position="79"/>
    </location>
</feature>
<feature type="transmembrane region" description="Helical" evidence="2">
    <location>
        <begin position="160"/>
        <end position="178"/>
    </location>
</feature>
<accession>A0A1J9QP16</accession>
<proteinExistence type="predicted"/>
<keyword evidence="2" id="KW-1133">Transmembrane helix</keyword>
<dbReference type="RefSeq" id="XP_020126914.1">
    <property type="nucleotide sequence ID" value="XM_020277484.1"/>
</dbReference>
<dbReference type="GeneID" id="31017745"/>
<sequence>MIGTLVPSWWKFYEVTPAELAVVSIEWGFTLGWTIFATGTAMKQTLHIWRRKKRITMYIVMIWAELVASSIIGFFGWFYMMGMIPPRQGQDRSTLTEECASLTQSPWAVSRGRVQCSFEFFFFVLFFWVIQIQVILQIIVNRVGLLLPDKHQVRNIKWCVAGYVGIINVSVFCIWLPAQLQRSTTYVHLNHIWDPVTKALFLLLDAALNCYFLYIIRRDLIANGLRKYITLFRANAGLAMVSVFMDIAIILSMLSKNPFVYVQFHPLAYLVKLSIEMSLADLIAKLVRAAAAASSITTSSPLSNTLTVDNCATTTTTTTTTVAAADDWRPPERELKQSCDRGRQLINGGAAAAEADDGGGSSSFKTIGRVDFVIGREDHVAGDAGEGDEVAADGGWRGQEGQSTDV</sequence>
<evidence type="ECO:0000256" key="1">
    <source>
        <dbReference type="SAM" id="MobiDB-lite"/>
    </source>
</evidence>
<feature type="transmembrane region" description="Helical" evidence="2">
    <location>
        <begin position="236"/>
        <end position="254"/>
    </location>
</feature>
<dbReference type="AlphaFoldDB" id="A0A1J9QP16"/>
<dbReference type="Proteomes" id="UP000183809">
    <property type="component" value="Unassembled WGS sequence"/>
</dbReference>
<gene>
    <name evidence="3" type="ORF">BKCO1_5700044</name>
</gene>
<dbReference type="EMBL" id="MNUE01000057">
    <property type="protein sequence ID" value="OJD30654.1"/>
    <property type="molecule type" value="Genomic_DNA"/>
</dbReference>
<reference evidence="3 4" key="1">
    <citation type="submission" date="2016-10" db="EMBL/GenBank/DDBJ databases">
        <title>Proteomics and genomics reveal pathogen-plant mechanisms compatible with a hemibiotrophic lifestyle of Diplodia corticola.</title>
        <authorList>
            <person name="Fernandes I."/>
            <person name="De Jonge R."/>
            <person name="Van De Peer Y."/>
            <person name="Devreese B."/>
            <person name="Alves A."/>
            <person name="Esteves A.C."/>
        </authorList>
    </citation>
    <scope>NUCLEOTIDE SEQUENCE [LARGE SCALE GENOMIC DNA]</scope>
    <source>
        <strain evidence="3 4">CBS 112549</strain>
    </source>
</reference>
<organism evidence="3 4">
    <name type="scientific">Diplodia corticola</name>
    <dbReference type="NCBI Taxonomy" id="236234"/>
    <lineage>
        <taxon>Eukaryota</taxon>
        <taxon>Fungi</taxon>
        <taxon>Dikarya</taxon>
        <taxon>Ascomycota</taxon>
        <taxon>Pezizomycotina</taxon>
        <taxon>Dothideomycetes</taxon>
        <taxon>Dothideomycetes incertae sedis</taxon>
        <taxon>Botryosphaeriales</taxon>
        <taxon>Botryosphaeriaceae</taxon>
        <taxon>Diplodia</taxon>
    </lineage>
</organism>
<dbReference type="PANTHER" id="PTHR35179:SF1">
    <property type="entry name" value="INTEGRAL MEMBRANE PROTEIN"/>
    <property type="match status" value="1"/>
</dbReference>
<comment type="caution">
    <text evidence="3">The sequence shown here is derived from an EMBL/GenBank/DDBJ whole genome shotgun (WGS) entry which is preliminary data.</text>
</comment>
<protein>
    <recommendedName>
        <fullName evidence="5">Integral membrane protein</fullName>
    </recommendedName>
</protein>
<name>A0A1J9QP16_9PEZI</name>
<feature type="transmembrane region" description="Helical" evidence="2">
    <location>
        <begin position="20"/>
        <end position="43"/>
    </location>
</feature>
<evidence type="ECO:0008006" key="5">
    <source>
        <dbReference type="Google" id="ProtNLM"/>
    </source>
</evidence>
<evidence type="ECO:0000313" key="4">
    <source>
        <dbReference type="Proteomes" id="UP000183809"/>
    </source>
</evidence>
<keyword evidence="2" id="KW-0472">Membrane</keyword>
<feature type="transmembrane region" description="Helical" evidence="2">
    <location>
        <begin position="120"/>
        <end position="140"/>
    </location>
</feature>
<dbReference type="PANTHER" id="PTHR35179">
    <property type="entry name" value="PROTEIN CBG02620"/>
    <property type="match status" value="1"/>
</dbReference>